<reference evidence="2 3" key="1">
    <citation type="submission" date="2019-02" db="EMBL/GenBank/DDBJ databases">
        <title>Emended description of the genus Rhodopseudomonas and description of Rhodopseudomonas albus sp. nov., a non-phototrophic, heavy-metal-tolerant bacterium isolated from garden soil.</title>
        <authorList>
            <person name="Bao Z."/>
            <person name="Cao W.W."/>
            <person name="Sato Y."/>
            <person name="Nishizawa T."/>
            <person name="Zhao J."/>
            <person name="Guo Y."/>
            <person name="Ohta H."/>
        </authorList>
    </citation>
    <scope>NUCLEOTIDE SEQUENCE [LARGE SCALE GENOMIC DNA]</scope>
    <source>
        <strain evidence="2 3">SK50-23</strain>
    </source>
</reference>
<dbReference type="PANTHER" id="PTHR14097:SF7">
    <property type="entry name" value="OXIDOREDUCTASE HTATIP2"/>
    <property type="match status" value="1"/>
</dbReference>
<protein>
    <submittedName>
        <fullName evidence="2">NAD-dependent epimerase/dehydratase family protein</fullName>
    </submittedName>
</protein>
<dbReference type="Gene3D" id="3.40.50.720">
    <property type="entry name" value="NAD(P)-binding Rossmann-like Domain"/>
    <property type="match status" value="1"/>
</dbReference>
<organism evidence="2 3">
    <name type="scientific">Tardiphaga alba</name>
    <dbReference type="NCBI Taxonomy" id="340268"/>
    <lineage>
        <taxon>Bacteria</taxon>
        <taxon>Pseudomonadati</taxon>
        <taxon>Pseudomonadota</taxon>
        <taxon>Alphaproteobacteria</taxon>
        <taxon>Hyphomicrobiales</taxon>
        <taxon>Nitrobacteraceae</taxon>
        <taxon>Tardiphaga</taxon>
    </lineage>
</organism>
<dbReference type="EMBL" id="CP036498">
    <property type="protein sequence ID" value="QUS38124.1"/>
    <property type="molecule type" value="Genomic_DNA"/>
</dbReference>
<keyword evidence="3" id="KW-1185">Reference proteome</keyword>
<dbReference type="RefSeq" id="WP_211911659.1">
    <property type="nucleotide sequence ID" value="NZ_CP036498.1"/>
</dbReference>
<evidence type="ECO:0000313" key="3">
    <source>
        <dbReference type="Proteomes" id="UP000682843"/>
    </source>
</evidence>
<evidence type="ECO:0000259" key="1">
    <source>
        <dbReference type="Pfam" id="PF13460"/>
    </source>
</evidence>
<dbReference type="InterPro" id="IPR036291">
    <property type="entry name" value="NAD(P)-bd_dom_sf"/>
</dbReference>
<dbReference type="Pfam" id="PF13460">
    <property type="entry name" value="NAD_binding_10"/>
    <property type="match status" value="1"/>
</dbReference>
<gene>
    <name evidence="2" type="ORF">RPMA_04080</name>
</gene>
<dbReference type="InterPro" id="IPR016040">
    <property type="entry name" value="NAD(P)-bd_dom"/>
</dbReference>
<evidence type="ECO:0000313" key="2">
    <source>
        <dbReference type="EMBL" id="QUS38124.1"/>
    </source>
</evidence>
<dbReference type="SUPFAM" id="SSF51735">
    <property type="entry name" value="NAD(P)-binding Rossmann-fold domains"/>
    <property type="match status" value="1"/>
</dbReference>
<proteinExistence type="predicted"/>
<dbReference type="PANTHER" id="PTHR14097">
    <property type="entry name" value="OXIDOREDUCTASE HTATIP2"/>
    <property type="match status" value="1"/>
</dbReference>
<dbReference type="Proteomes" id="UP000682843">
    <property type="component" value="Chromosome"/>
</dbReference>
<accession>A0ABX8A3D5</accession>
<sequence>MTRILVVGASGLVGGHVITRALADDHITRVVAPTRRPLNAHTKLDNPLVDFDHLPAEADWWSVDGVICALGTTRAKAGSDEAFRTVDYDYPLAVARLAHRHGAARFALNSSLGADAGSRLLYPRTKGEIENAIKAVGFSSCTIVRPGLIGGDRDEFRLGERVAAGVLGIFGAMLPRRYRISPAEKIADALIDAAVTDAPGIHLIEADRLAGD</sequence>
<feature type="domain" description="NAD(P)-binding" evidence="1">
    <location>
        <begin position="8"/>
        <end position="149"/>
    </location>
</feature>
<name>A0ABX8A3D5_9BRAD</name>